<dbReference type="PANTHER" id="PTHR43163">
    <property type="entry name" value="DIPEPTIDE TRANSPORT SYSTEM PERMEASE PROTEIN DPPB-RELATED"/>
    <property type="match status" value="1"/>
</dbReference>
<feature type="transmembrane region" description="Helical" evidence="7">
    <location>
        <begin position="178"/>
        <end position="199"/>
    </location>
</feature>
<evidence type="ECO:0000256" key="3">
    <source>
        <dbReference type="ARBA" id="ARBA00022475"/>
    </source>
</evidence>
<evidence type="ECO:0000256" key="4">
    <source>
        <dbReference type="ARBA" id="ARBA00022692"/>
    </source>
</evidence>
<evidence type="ECO:0000256" key="1">
    <source>
        <dbReference type="ARBA" id="ARBA00004651"/>
    </source>
</evidence>
<dbReference type="InterPro" id="IPR000515">
    <property type="entry name" value="MetI-like"/>
</dbReference>
<feature type="transmembrane region" description="Helical" evidence="7">
    <location>
        <begin position="133"/>
        <end position="158"/>
    </location>
</feature>
<sequence>MPRTFTLKFLRLVLVVLVVTFITFGLTKLQPGDPVSKIIPFGTAQQKAELRTDLGLDKPFIAQYGKWLGNFVQGDFGKYYDSKQSVNTVIKTSLPVSLELMLYAQFFALLIAIPLGVTTAYRAGSKYDRGANATMFALLALPNFVVALLLAIYVGAKWQLLPTQSNVIPFPLNPLDNWTYMLMPVVALTLGQIAVYMRLLRSDMIATLQEDFITTAKAKGIPTRRILWRHALRPSSLTLLTVAGLNVGALIGGAIVVENVFGVPGLGKRITEAILAKQYPALQSYVAIIAILYVTVNFAIDILYSVLDPRIRNARSVA</sequence>
<reference evidence="9" key="1">
    <citation type="submission" date="2020-05" db="EMBL/GenBank/DDBJ databases">
        <authorList>
            <person name="Chiriac C."/>
            <person name="Salcher M."/>
            <person name="Ghai R."/>
            <person name="Kavagutti S V."/>
        </authorList>
    </citation>
    <scope>NUCLEOTIDE SEQUENCE</scope>
</reference>
<name>A0A6J6KXT8_9ZZZZ</name>
<dbReference type="EMBL" id="CAEZWM010000055">
    <property type="protein sequence ID" value="CAB4654431.1"/>
    <property type="molecule type" value="Genomic_DNA"/>
</dbReference>
<feature type="transmembrane region" description="Helical" evidence="7">
    <location>
        <begin position="285"/>
        <end position="307"/>
    </location>
</feature>
<protein>
    <submittedName>
        <fullName evidence="9">Unannotated protein</fullName>
    </submittedName>
</protein>
<evidence type="ECO:0000313" key="9">
    <source>
        <dbReference type="EMBL" id="CAB4654431.1"/>
    </source>
</evidence>
<keyword evidence="3" id="KW-1003">Cell membrane</keyword>
<feature type="transmembrane region" description="Helical" evidence="7">
    <location>
        <begin position="237"/>
        <end position="257"/>
    </location>
</feature>
<evidence type="ECO:0000256" key="5">
    <source>
        <dbReference type="ARBA" id="ARBA00022989"/>
    </source>
</evidence>
<organism evidence="9">
    <name type="scientific">freshwater metagenome</name>
    <dbReference type="NCBI Taxonomy" id="449393"/>
    <lineage>
        <taxon>unclassified sequences</taxon>
        <taxon>metagenomes</taxon>
        <taxon>ecological metagenomes</taxon>
    </lineage>
</organism>
<dbReference type="SUPFAM" id="SSF161098">
    <property type="entry name" value="MetI-like"/>
    <property type="match status" value="1"/>
</dbReference>
<dbReference type="CDD" id="cd06261">
    <property type="entry name" value="TM_PBP2"/>
    <property type="match status" value="1"/>
</dbReference>
<dbReference type="Pfam" id="PF00528">
    <property type="entry name" value="BPD_transp_1"/>
    <property type="match status" value="1"/>
</dbReference>
<evidence type="ECO:0000313" key="10">
    <source>
        <dbReference type="EMBL" id="CAB4769677.1"/>
    </source>
</evidence>
<dbReference type="GO" id="GO:0055085">
    <property type="term" value="P:transmembrane transport"/>
    <property type="evidence" value="ECO:0007669"/>
    <property type="project" value="InterPro"/>
</dbReference>
<dbReference type="Pfam" id="PF19300">
    <property type="entry name" value="BPD_transp_1_N"/>
    <property type="match status" value="1"/>
</dbReference>
<keyword evidence="2" id="KW-0813">Transport</keyword>
<keyword evidence="5 7" id="KW-1133">Transmembrane helix</keyword>
<accession>A0A6J6KXT8</accession>
<dbReference type="Gene3D" id="1.10.3720.10">
    <property type="entry name" value="MetI-like"/>
    <property type="match status" value="1"/>
</dbReference>
<feature type="transmembrane region" description="Helical" evidence="7">
    <location>
        <begin position="9"/>
        <end position="27"/>
    </location>
</feature>
<evidence type="ECO:0000256" key="2">
    <source>
        <dbReference type="ARBA" id="ARBA00022448"/>
    </source>
</evidence>
<keyword evidence="6 7" id="KW-0472">Membrane</keyword>
<comment type="subcellular location">
    <subcellularLocation>
        <location evidence="1">Cell membrane</location>
        <topology evidence="1">Multi-pass membrane protein</topology>
    </subcellularLocation>
</comment>
<proteinExistence type="predicted"/>
<dbReference type="PANTHER" id="PTHR43163:SF6">
    <property type="entry name" value="DIPEPTIDE TRANSPORT SYSTEM PERMEASE PROTEIN DPPB-RELATED"/>
    <property type="match status" value="1"/>
</dbReference>
<dbReference type="InterPro" id="IPR035906">
    <property type="entry name" value="MetI-like_sf"/>
</dbReference>
<keyword evidence="4 7" id="KW-0812">Transmembrane</keyword>
<gene>
    <name evidence="9" type="ORF">UFOPK2242_00592</name>
    <name evidence="10" type="ORF">UFOPK2925_00200</name>
</gene>
<dbReference type="AlphaFoldDB" id="A0A6J6KXT8"/>
<evidence type="ECO:0000259" key="8">
    <source>
        <dbReference type="PROSITE" id="PS50928"/>
    </source>
</evidence>
<feature type="transmembrane region" description="Helical" evidence="7">
    <location>
        <begin position="100"/>
        <end position="121"/>
    </location>
</feature>
<dbReference type="PROSITE" id="PS50928">
    <property type="entry name" value="ABC_TM1"/>
    <property type="match status" value="1"/>
</dbReference>
<dbReference type="EMBL" id="CAEZZU010000013">
    <property type="protein sequence ID" value="CAB4769677.1"/>
    <property type="molecule type" value="Genomic_DNA"/>
</dbReference>
<evidence type="ECO:0000256" key="7">
    <source>
        <dbReference type="SAM" id="Phobius"/>
    </source>
</evidence>
<dbReference type="InterPro" id="IPR045621">
    <property type="entry name" value="BPD_transp_1_N"/>
</dbReference>
<feature type="domain" description="ABC transmembrane type-1" evidence="8">
    <location>
        <begin position="94"/>
        <end position="304"/>
    </location>
</feature>
<evidence type="ECO:0000256" key="6">
    <source>
        <dbReference type="ARBA" id="ARBA00023136"/>
    </source>
</evidence>
<dbReference type="GO" id="GO:0005886">
    <property type="term" value="C:plasma membrane"/>
    <property type="evidence" value="ECO:0007669"/>
    <property type="project" value="UniProtKB-SubCell"/>
</dbReference>